<dbReference type="InterPro" id="IPR000477">
    <property type="entry name" value="RT_dom"/>
</dbReference>
<name>A0AAV7Q684_PLEWA</name>
<organism evidence="2 3">
    <name type="scientific">Pleurodeles waltl</name>
    <name type="common">Iberian ribbed newt</name>
    <dbReference type="NCBI Taxonomy" id="8319"/>
    <lineage>
        <taxon>Eukaryota</taxon>
        <taxon>Metazoa</taxon>
        <taxon>Chordata</taxon>
        <taxon>Craniata</taxon>
        <taxon>Vertebrata</taxon>
        <taxon>Euteleostomi</taxon>
        <taxon>Amphibia</taxon>
        <taxon>Batrachia</taxon>
        <taxon>Caudata</taxon>
        <taxon>Salamandroidea</taxon>
        <taxon>Salamandridae</taxon>
        <taxon>Pleurodelinae</taxon>
        <taxon>Pleurodeles</taxon>
    </lineage>
</organism>
<accession>A0AAV7Q684</accession>
<feature type="domain" description="Reverse transcriptase" evidence="1">
    <location>
        <begin position="314"/>
        <end position="588"/>
    </location>
</feature>
<dbReference type="Gene3D" id="3.60.10.10">
    <property type="entry name" value="Endonuclease/exonuclease/phosphatase"/>
    <property type="match status" value="1"/>
</dbReference>
<dbReference type="PANTHER" id="PTHR31635:SF196">
    <property type="entry name" value="REVERSE TRANSCRIPTASE DOMAIN-CONTAINING PROTEIN-RELATED"/>
    <property type="match status" value="1"/>
</dbReference>
<proteinExistence type="predicted"/>
<dbReference type="InterPro" id="IPR043502">
    <property type="entry name" value="DNA/RNA_pol_sf"/>
</dbReference>
<dbReference type="PANTHER" id="PTHR31635">
    <property type="entry name" value="REVERSE TRANSCRIPTASE DOMAIN-CONTAINING PROTEIN-RELATED"/>
    <property type="match status" value="1"/>
</dbReference>
<keyword evidence="3" id="KW-1185">Reference proteome</keyword>
<dbReference type="InterPro" id="IPR036691">
    <property type="entry name" value="Endo/exonu/phosph_ase_sf"/>
</dbReference>
<comment type="caution">
    <text evidence="2">The sequence shown here is derived from an EMBL/GenBank/DDBJ whole genome shotgun (WGS) entry which is preliminary data.</text>
</comment>
<dbReference type="Proteomes" id="UP001066276">
    <property type="component" value="Chromosome 6"/>
</dbReference>
<sequence length="1078" mass="122278">MKHPQIREYSFYSAPHKVHTRIDLFWGTQEICTGVSGTDYLAKTLSDHSPLSITLDWGRRRHAIPMWRLQVEALHDPAFIDALRTALKQYWESNTGTTNLRATEWDAHKVVIRGHCISTTWGVRRTLHAEVSKLEEKLRALENAVACNVTPYSALRETRAEHAKADATLRLHDHKHHMARLQAEGDRSGRLLAWLLREDRRCPPIGSIITGVGAIATTQVNINDAFREYYTQLYTKSTSCTIQQLESFLADSPLPQLTNTDRESLEAPITLGELNKALEQLPRNKVPGTDGLPSEYYSTFATHLNTYLLKIFEEAEVNGNLPPSMREAMIVVLPKPGRDPTDVRSYRPLSLLNLDCKILGKILANRLAPYMHILVHEDQNGFIPKRSTFLNIRRLLSVMGDSLPTALEEAVISLDIEKAFDTLEWDFLFATMQLLGLGPKFINWVRILYTAPQARVKTGGVVSDAFSICRGTRQGCPLSPLLFALAMEPLAARVRAKKEEWGVSRNGTLHSISLYADDALIYVRRAEDALAPVMSLLSEFGRLSGLMVDWGKSCIFPLVSWPPVRQENVPTGHLKWCFHIFKYLGINVYHKPEDLRDGNLGRAVSSVKSSLCFWNKLPLSPLGKVAIANMLILPRLLYYFEALPITIPKSFFIGLNSILLQLVWGEGRRRVALTTLHHPVAMGGLGAPNFELYSAAAQLQWILYWLHRPSSAETIWLKSRLQDSPILTWLLDKQNKSTCTNPLMLTAHSYWKKYVQGGSKAFPYSPLLPLEWLPGWTDAGSFSPITWLEAGINEVGDCFEEGKLMTFEAIQALTGINRGQFLAYHAICHAIRKTWASVDSEPDITATLHHMLRCDSQVKAVSNLYKLLNKPPGDNLQKVREKWDSVLPNPVSESEWSKALSHTREVSRNPRFRYTQFNYLHQTYLAPARIKRMFPGSDPACPRCKKPAAQFYHMVWECPRLGGGWERVVKTLAEITGLNLNMDPRSCLLGLRPRTKRNKHSHRFVDLAYVIYKRLIAMSWKARNMPDLKVWLALTLRWARAEHQLLINLARRGLGRMGEEAWGVLVSRLEAKNDERPP</sequence>
<dbReference type="SUPFAM" id="SSF56672">
    <property type="entry name" value="DNA/RNA polymerases"/>
    <property type="match status" value="1"/>
</dbReference>
<evidence type="ECO:0000259" key="1">
    <source>
        <dbReference type="PROSITE" id="PS50878"/>
    </source>
</evidence>
<dbReference type="Pfam" id="PF00078">
    <property type="entry name" value="RVT_1"/>
    <property type="match status" value="1"/>
</dbReference>
<evidence type="ECO:0000313" key="3">
    <source>
        <dbReference type="Proteomes" id="UP001066276"/>
    </source>
</evidence>
<dbReference type="PROSITE" id="PS50878">
    <property type="entry name" value="RT_POL"/>
    <property type="match status" value="1"/>
</dbReference>
<dbReference type="AlphaFoldDB" id="A0AAV7Q684"/>
<gene>
    <name evidence="2" type="ORF">NDU88_002519</name>
</gene>
<evidence type="ECO:0000313" key="2">
    <source>
        <dbReference type="EMBL" id="KAJ1136101.1"/>
    </source>
</evidence>
<dbReference type="CDD" id="cd01650">
    <property type="entry name" value="RT_nLTR_like"/>
    <property type="match status" value="1"/>
</dbReference>
<reference evidence="2" key="1">
    <citation type="journal article" date="2022" name="bioRxiv">
        <title>Sequencing and chromosome-scale assembly of the giantPleurodeles waltlgenome.</title>
        <authorList>
            <person name="Brown T."/>
            <person name="Elewa A."/>
            <person name="Iarovenko S."/>
            <person name="Subramanian E."/>
            <person name="Araus A.J."/>
            <person name="Petzold A."/>
            <person name="Susuki M."/>
            <person name="Suzuki K.-i.T."/>
            <person name="Hayashi T."/>
            <person name="Toyoda A."/>
            <person name="Oliveira C."/>
            <person name="Osipova E."/>
            <person name="Leigh N.D."/>
            <person name="Simon A."/>
            <person name="Yun M.H."/>
        </authorList>
    </citation>
    <scope>NUCLEOTIDE SEQUENCE</scope>
    <source>
        <strain evidence="2">20211129_DDA</strain>
        <tissue evidence="2">Liver</tissue>
    </source>
</reference>
<dbReference type="EMBL" id="JANPWB010000010">
    <property type="protein sequence ID" value="KAJ1136101.1"/>
    <property type="molecule type" value="Genomic_DNA"/>
</dbReference>
<protein>
    <recommendedName>
        <fullName evidence="1">Reverse transcriptase domain-containing protein</fullName>
    </recommendedName>
</protein>